<dbReference type="EMBL" id="JAWLKA010000022">
    <property type="protein sequence ID" value="MDV6284997.1"/>
    <property type="molecule type" value="Genomic_DNA"/>
</dbReference>
<dbReference type="RefSeq" id="WP_317570669.1">
    <property type="nucleotide sequence ID" value="NZ_JAWLKA010000022.1"/>
</dbReference>
<proteinExistence type="predicted"/>
<sequence>MAAQSVDSTAEVVTVHGIDSWFAFDAITCTGTAGQTATVTGLPVEVLSLVTGALSSLRSGHDAAPWQRADDTVRLNVAQALDQAAGFPFRSVQERILAELEEQTGKTIRTITITTEEYDNGYFPASSVEVDYTDGDSDEVYFDALEDGEYLDELTEIQGQFGHHTTLTIRRTATGITID</sequence>
<name>A0ABU4CN34_RHOJO</name>
<organism evidence="1 2">
    <name type="scientific">Rhodococcus jostii</name>
    <dbReference type="NCBI Taxonomy" id="132919"/>
    <lineage>
        <taxon>Bacteria</taxon>
        <taxon>Bacillati</taxon>
        <taxon>Actinomycetota</taxon>
        <taxon>Actinomycetes</taxon>
        <taxon>Mycobacteriales</taxon>
        <taxon>Nocardiaceae</taxon>
        <taxon>Rhodococcus</taxon>
    </lineage>
</organism>
<keyword evidence="2" id="KW-1185">Reference proteome</keyword>
<dbReference type="Proteomes" id="UP001185737">
    <property type="component" value="Unassembled WGS sequence"/>
</dbReference>
<reference evidence="1 2" key="1">
    <citation type="submission" date="2023-10" db="EMBL/GenBank/DDBJ databases">
        <title>Development of a sustainable strategy for remediation of hydrocarbon-contaminated territories based on the waste exchange concept.</title>
        <authorList>
            <person name="Krivoruchko A."/>
        </authorList>
    </citation>
    <scope>NUCLEOTIDE SEQUENCE [LARGE SCALE GENOMIC DNA]</scope>
    <source>
        <strain evidence="1 2">IEGM 60</strain>
    </source>
</reference>
<gene>
    <name evidence="1" type="ORF">R3Q59_31430</name>
</gene>
<protein>
    <submittedName>
        <fullName evidence="1">Uncharacterized protein</fullName>
    </submittedName>
</protein>
<accession>A0ABU4CN34</accession>
<evidence type="ECO:0000313" key="1">
    <source>
        <dbReference type="EMBL" id="MDV6284997.1"/>
    </source>
</evidence>
<evidence type="ECO:0000313" key="2">
    <source>
        <dbReference type="Proteomes" id="UP001185737"/>
    </source>
</evidence>
<comment type="caution">
    <text evidence="1">The sequence shown here is derived from an EMBL/GenBank/DDBJ whole genome shotgun (WGS) entry which is preliminary data.</text>
</comment>